<dbReference type="PRINTS" id="PR00103">
    <property type="entry name" value="CAMPKINASE"/>
</dbReference>
<dbReference type="FunFam" id="2.60.120.10:FF:000039">
    <property type="entry name" value="cAMP-dependent protein kinase regulatory subunit"/>
    <property type="match status" value="1"/>
</dbReference>
<dbReference type="GO" id="GO:0030552">
    <property type="term" value="F:cAMP binding"/>
    <property type="evidence" value="ECO:0007669"/>
    <property type="project" value="UniProtKB-KW"/>
</dbReference>
<feature type="domain" description="Cyclic nucleotide-binding" evidence="11">
    <location>
        <begin position="220"/>
        <end position="335"/>
    </location>
</feature>
<dbReference type="OrthoDB" id="417078at2759"/>
<evidence type="ECO:0000256" key="9">
    <source>
        <dbReference type="PIRSR" id="PIRSR000548-1"/>
    </source>
</evidence>
<dbReference type="GO" id="GO:0034236">
    <property type="term" value="F:protein kinase A catalytic subunit binding"/>
    <property type="evidence" value="ECO:0007669"/>
    <property type="project" value="TreeGrafter"/>
</dbReference>
<dbReference type="Proteomes" id="UP000243052">
    <property type="component" value="Chromosome iv"/>
</dbReference>
<organism evidence="12 13">
    <name type="scientific">Eremothecium sinecaudum</name>
    <dbReference type="NCBI Taxonomy" id="45286"/>
    <lineage>
        <taxon>Eukaryota</taxon>
        <taxon>Fungi</taxon>
        <taxon>Dikarya</taxon>
        <taxon>Ascomycota</taxon>
        <taxon>Saccharomycotina</taxon>
        <taxon>Saccharomycetes</taxon>
        <taxon>Saccharomycetales</taxon>
        <taxon>Saccharomycetaceae</taxon>
        <taxon>Eremothecium</taxon>
    </lineage>
</organism>
<keyword evidence="5" id="KW-0677">Repeat</keyword>
<feature type="compositionally biased region" description="Polar residues" evidence="10">
    <location>
        <begin position="136"/>
        <end position="146"/>
    </location>
</feature>
<comment type="similarity">
    <text evidence="1 8">Belongs to the cAMP-dependent kinase regulatory chain family.</text>
</comment>
<feature type="domain" description="Cyclic nucleotide-binding" evidence="11">
    <location>
        <begin position="338"/>
        <end position="454"/>
    </location>
</feature>
<feature type="compositionally biased region" description="Polar residues" evidence="10">
    <location>
        <begin position="110"/>
        <end position="128"/>
    </location>
</feature>
<dbReference type="EMBL" id="CP014244">
    <property type="protein sequence ID" value="AMD20638.1"/>
    <property type="molecule type" value="Genomic_DNA"/>
</dbReference>
<keyword evidence="3" id="KW-0597">Phosphoprotein</keyword>
<sequence>MSLSEEHRCVLERFQKDIEENNPGDILQFAANYFNRKLQEQREFVKKLESLALNKGITLFPNNMEEDEHSGAAKSVTYDSSTNVADEEVVFKSPFIDHDPHSMHLCDTGDVSSQPSSGARLSSNTSDSGLFRANFSVRQESSSSAQHPLDPKESSYGEPSRKSVATPEPLPVNFNAERRTSVSAETLKPANFNDWKLDSYTEKTREQLEGLAEAVGSNFLFKNLDPDSKLLIINSLKEKFVKSGEEIIRQGDEGYYFYVVEKGTVVFYIDEKRVSTSGPGSSFGELALMYNSPRAATVVASTDCKLWALDRLTFRRILLSRSFKKRLLYDEFLKSMPLLQSLTTYDRAKLADALDTEHYEAGDKIICEGDSGENFYLIEYGEVDVIKEGKGVIAHLTKGDYFGEVALLNDLSRQATVVATTSTKVATLGKSGFQRLLGPAVEMLKVNDPTRSESK</sequence>
<accession>A0A109UZ04</accession>
<dbReference type="InterPro" id="IPR003117">
    <property type="entry name" value="cAMP_dep_PK_reg_su_I/II_a/b"/>
</dbReference>
<dbReference type="SMART" id="SM00100">
    <property type="entry name" value="cNMP"/>
    <property type="match status" value="2"/>
</dbReference>
<evidence type="ECO:0000256" key="7">
    <source>
        <dbReference type="ARBA" id="ARBA00023149"/>
    </source>
</evidence>
<dbReference type="GO" id="GO:0004862">
    <property type="term" value="F:cAMP-dependent protein kinase inhibitor activity"/>
    <property type="evidence" value="ECO:0007669"/>
    <property type="project" value="TreeGrafter"/>
</dbReference>
<feature type="binding site" evidence="9">
    <location>
        <position position="294"/>
    </location>
    <ligand>
        <name>3',5'-cyclic AMP</name>
        <dbReference type="ChEBI" id="CHEBI:58165"/>
        <label>1</label>
    </ligand>
</feature>
<reference evidence="12 13" key="1">
    <citation type="submission" date="2016-01" db="EMBL/GenBank/DDBJ databases">
        <title>Genome sequence of the yeast Holleya sinecauda.</title>
        <authorList>
            <person name="Dietrich F.S."/>
        </authorList>
    </citation>
    <scope>NUCLEOTIDE SEQUENCE [LARGE SCALE GENOMIC DNA]</scope>
    <source>
        <strain evidence="12 13">ATCC 58844</strain>
    </source>
</reference>
<evidence type="ECO:0000256" key="6">
    <source>
        <dbReference type="ARBA" id="ARBA00022741"/>
    </source>
</evidence>
<protein>
    <recommendedName>
        <fullName evidence="2 8">cAMP-dependent protein kinase regulatory subunit</fullName>
    </recommendedName>
</protein>
<dbReference type="PIRSF" id="PIRSF000548">
    <property type="entry name" value="PK_regulatory"/>
    <property type="match status" value="1"/>
</dbReference>
<gene>
    <name evidence="12" type="ORF">AW171_hschr42540</name>
</gene>
<dbReference type="PROSITE" id="PS00889">
    <property type="entry name" value="CNMP_BINDING_2"/>
    <property type="match status" value="2"/>
</dbReference>
<keyword evidence="6 8" id="KW-0547">Nucleotide-binding</keyword>
<evidence type="ECO:0000256" key="8">
    <source>
        <dbReference type="PIRNR" id="PIRNR000548"/>
    </source>
</evidence>
<dbReference type="InterPro" id="IPR012198">
    <property type="entry name" value="cAMP_dep_PK_reg_su"/>
</dbReference>
<dbReference type="GeneID" id="28723893"/>
<dbReference type="GO" id="GO:0005829">
    <property type="term" value="C:cytosol"/>
    <property type="evidence" value="ECO:0007669"/>
    <property type="project" value="TreeGrafter"/>
</dbReference>
<evidence type="ECO:0000256" key="3">
    <source>
        <dbReference type="ARBA" id="ARBA00022553"/>
    </source>
</evidence>
<feature type="binding site" evidence="9">
    <location>
        <position position="285"/>
    </location>
    <ligand>
        <name>3',5'-cyclic AMP</name>
        <dbReference type="ChEBI" id="CHEBI:58165"/>
        <label>1</label>
    </ligand>
</feature>
<evidence type="ECO:0000256" key="1">
    <source>
        <dbReference type="ARBA" id="ARBA00005753"/>
    </source>
</evidence>
<dbReference type="Gene3D" id="2.60.120.10">
    <property type="entry name" value="Jelly Rolls"/>
    <property type="match status" value="2"/>
</dbReference>
<evidence type="ECO:0000259" key="11">
    <source>
        <dbReference type="PROSITE" id="PS50042"/>
    </source>
</evidence>
<dbReference type="PROSITE" id="PS50042">
    <property type="entry name" value="CNMP_BINDING_3"/>
    <property type="match status" value="2"/>
</dbReference>
<dbReference type="SUPFAM" id="SSF51206">
    <property type="entry name" value="cAMP-binding domain-like"/>
    <property type="match status" value="2"/>
</dbReference>
<dbReference type="SMART" id="SM00394">
    <property type="entry name" value="RIIa"/>
    <property type="match status" value="1"/>
</dbReference>
<dbReference type="SUPFAM" id="SSF47391">
    <property type="entry name" value="Dimerization-anchoring domain of cAMP-dependent PK regulatory subunit"/>
    <property type="match status" value="1"/>
</dbReference>
<dbReference type="InterPro" id="IPR018490">
    <property type="entry name" value="cNMP-bd_dom_sf"/>
</dbReference>
<dbReference type="Pfam" id="PF02197">
    <property type="entry name" value="RIIa"/>
    <property type="match status" value="1"/>
</dbReference>
<evidence type="ECO:0000256" key="10">
    <source>
        <dbReference type="SAM" id="MobiDB-lite"/>
    </source>
</evidence>
<dbReference type="PANTHER" id="PTHR11635">
    <property type="entry name" value="CAMP-DEPENDENT PROTEIN KINASE REGULATORY CHAIN"/>
    <property type="match status" value="1"/>
</dbReference>
<feature type="binding site" evidence="9">
    <location>
        <position position="404"/>
    </location>
    <ligand>
        <name>3',5'-cyclic AMP</name>
        <dbReference type="ChEBI" id="CHEBI:58165"/>
        <label>2</label>
    </ligand>
</feature>
<dbReference type="InterPro" id="IPR014710">
    <property type="entry name" value="RmlC-like_jellyroll"/>
</dbReference>
<dbReference type="PANTHER" id="PTHR11635:SF152">
    <property type="entry name" value="CAMP-DEPENDENT PROTEIN KINASE TYPE I REGULATORY SUBUNIT-RELATED"/>
    <property type="match status" value="1"/>
</dbReference>
<dbReference type="CDD" id="cd12098">
    <property type="entry name" value="DD_R_ScPKA-like"/>
    <property type="match status" value="1"/>
</dbReference>
<evidence type="ECO:0000256" key="4">
    <source>
        <dbReference type="ARBA" id="ARBA00022566"/>
    </source>
</evidence>
<evidence type="ECO:0000313" key="12">
    <source>
        <dbReference type="EMBL" id="AMD20638.1"/>
    </source>
</evidence>
<keyword evidence="13" id="KW-1185">Reference proteome</keyword>
<feature type="binding site" evidence="9">
    <location>
        <position position="413"/>
    </location>
    <ligand>
        <name>3',5'-cyclic AMP</name>
        <dbReference type="ChEBI" id="CHEBI:58165"/>
        <label>2</label>
    </ligand>
</feature>
<dbReference type="FunFam" id="2.60.120.10:FF:000118">
    <property type="entry name" value="cAMP-dependent protein kinase regulatory subunit"/>
    <property type="match status" value="1"/>
</dbReference>
<comment type="subunit">
    <text evidence="8">Tetramer, composed of 2 regulatory (R) and 2 catalytic (C) subunits. In the presence of cAMP it dissociates into 2 active monomeric C subunits and an R dimer.</text>
</comment>
<keyword evidence="7 8" id="KW-0114">cAMP</keyword>
<dbReference type="AlphaFoldDB" id="A0A109UZ04"/>
<dbReference type="InterPro" id="IPR050503">
    <property type="entry name" value="cAMP-dep_PK_reg_su-like"/>
</dbReference>
<keyword evidence="4 8" id="KW-0116">cAMP-binding</keyword>
<dbReference type="InterPro" id="IPR000595">
    <property type="entry name" value="cNMP-bd_dom"/>
</dbReference>
<evidence type="ECO:0000256" key="5">
    <source>
        <dbReference type="ARBA" id="ARBA00022737"/>
    </source>
</evidence>
<dbReference type="RefSeq" id="XP_017987634.1">
    <property type="nucleotide sequence ID" value="XM_018131788.1"/>
</dbReference>
<dbReference type="Pfam" id="PF00027">
    <property type="entry name" value="cNMP_binding"/>
    <property type="match status" value="2"/>
</dbReference>
<dbReference type="InterPro" id="IPR018488">
    <property type="entry name" value="cNMP-bd_CS"/>
</dbReference>
<evidence type="ECO:0000313" key="13">
    <source>
        <dbReference type="Proteomes" id="UP000243052"/>
    </source>
</evidence>
<dbReference type="GO" id="GO:0005634">
    <property type="term" value="C:nucleus"/>
    <property type="evidence" value="ECO:0007669"/>
    <property type="project" value="TreeGrafter"/>
</dbReference>
<dbReference type="STRING" id="45286.A0A109UZ04"/>
<proteinExistence type="inferred from homology"/>
<dbReference type="CDD" id="cd00038">
    <property type="entry name" value="CAP_ED"/>
    <property type="match status" value="2"/>
</dbReference>
<evidence type="ECO:0000256" key="2">
    <source>
        <dbReference type="ARBA" id="ARBA00020355"/>
    </source>
</evidence>
<dbReference type="GO" id="GO:0005952">
    <property type="term" value="C:cAMP-dependent protein kinase complex"/>
    <property type="evidence" value="ECO:0007669"/>
    <property type="project" value="InterPro"/>
</dbReference>
<dbReference type="PROSITE" id="PS00888">
    <property type="entry name" value="CNMP_BINDING_1"/>
    <property type="match status" value="2"/>
</dbReference>
<dbReference type="GO" id="GO:0009267">
    <property type="term" value="P:cellular response to starvation"/>
    <property type="evidence" value="ECO:0007669"/>
    <property type="project" value="UniProtKB-ARBA"/>
</dbReference>
<feature type="compositionally biased region" description="Basic and acidic residues" evidence="10">
    <location>
        <begin position="149"/>
        <end position="161"/>
    </location>
</feature>
<feature type="region of interest" description="Disordered" evidence="10">
    <location>
        <begin position="106"/>
        <end position="171"/>
    </location>
</feature>
<name>A0A109UZ04_9SACH</name>
<dbReference type="Gene3D" id="1.20.890.10">
    <property type="entry name" value="cAMP-dependent protein kinase regulatory subunit, dimerization-anchoring domain"/>
    <property type="match status" value="1"/>
</dbReference>